<dbReference type="InterPro" id="IPR000594">
    <property type="entry name" value="ThiF_NAD_FAD-bd"/>
</dbReference>
<dbReference type="GO" id="GO:0061504">
    <property type="term" value="P:cyclic threonylcarbamoyladenosine biosynthetic process"/>
    <property type="evidence" value="ECO:0007669"/>
    <property type="project" value="TreeGrafter"/>
</dbReference>
<dbReference type="InterPro" id="IPR035985">
    <property type="entry name" value="Ubiquitin-activating_enz"/>
</dbReference>
<keyword evidence="2" id="KW-0808">Transferase</keyword>
<reference evidence="2" key="1">
    <citation type="submission" date="2021-03" db="EMBL/GenBank/DDBJ databases">
        <authorList>
            <person name="Kanchanasin P."/>
            <person name="Saeng-In P."/>
            <person name="Phongsopitanun W."/>
            <person name="Yuki M."/>
            <person name="Kudo T."/>
            <person name="Ohkuma M."/>
            <person name="Tanasupawat S."/>
        </authorList>
    </citation>
    <scope>NUCLEOTIDE SEQUENCE</scope>
    <source>
        <strain evidence="2">GKU 128</strain>
    </source>
</reference>
<dbReference type="SUPFAM" id="SSF69572">
    <property type="entry name" value="Activating enzymes of the ubiquitin-like proteins"/>
    <property type="match status" value="1"/>
</dbReference>
<keyword evidence="2" id="KW-0548">Nucleotidyltransferase</keyword>
<dbReference type="GO" id="GO:0061503">
    <property type="term" value="F:tRNA threonylcarbamoyladenosine dehydratase"/>
    <property type="evidence" value="ECO:0007669"/>
    <property type="project" value="TreeGrafter"/>
</dbReference>
<feature type="domain" description="THIF-type NAD/FAD binding fold" evidence="1">
    <location>
        <begin position="97"/>
        <end position="233"/>
    </location>
</feature>
<dbReference type="RefSeq" id="WP_208263036.1">
    <property type="nucleotide sequence ID" value="NZ_JAGEOJ010000029.1"/>
</dbReference>
<sequence>MLDLAGFMDAVKAPSVPPELAWRSTVVRIDAAEREPFETFCRTTGIAVTDTLHRQLNELPTTRNADESYARWIYLPWRRRVFRLLPPDDYADVVTDRNRDKVTREEQRLLRSKSVGVIGLSVGGEAALTIAQEHLCGRLVLADFDEFELSNLNRLNAGFADLGLPKTRIVARRIAELDPYLEVELYEQGVTESNAPAFLTGLDLLVEECDGLAMKHHIRCLAKERGLDVVYAADERGFLSIEPYSHHDLPIFHGLATAPSGPYLQGLTAWLGGWDALSDRSRRSVERIGTDLAGYPQLAGEARYAAAQVAHVARRLLLGEDLPPFHGHLDIGNLIAK</sequence>
<evidence type="ECO:0000313" key="3">
    <source>
        <dbReference type="Proteomes" id="UP000669179"/>
    </source>
</evidence>
<dbReference type="Proteomes" id="UP000669179">
    <property type="component" value="Unassembled WGS sequence"/>
</dbReference>
<dbReference type="EMBL" id="JAGEOJ010000029">
    <property type="protein sequence ID" value="MBO2454809.1"/>
    <property type="molecule type" value="Genomic_DNA"/>
</dbReference>
<dbReference type="Pfam" id="PF00899">
    <property type="entry name" value="ThiF"/>
    <property type="match status" value="1"/>
</dbReference>
<evidence type="ECO:0000313" key="2">
    <source>
        <dbReference type="EMBL" id="MBO2454809.1"/>
    </source>
</evidence>
<gene>
    <name evidence="2" type="ORF">J4573_47515</name>
</gene>
<organism evidence="2 3">
    <name type="scientific">Actinomadura barringtoniae</name>
    <dbReference type="NCBI Taxonomy" id="1427535"/>
    <lineage>
        <taxon>Bacteria</taxon>
        <taxon>Bacillati</taxon>
        <taxon>Actinomycetota</taxon>
        <taxon>Actinomycetes</taxon>
        <taxon>Streptosporangiales</taxon>
        <taxon>Thermomonosporaceae</taxon>
        <taxon>Actinomadura</taxon>
    </lineage>
</organism>
<dbReference type="CDD" id="cd01483">
    <property type="entry name" value="E1_enzyme_family"/>
    <property type="match status" value="1"/>
</dbReference>
<dbReference type="GO" id="GO:0016779">
    <property type="term" value="F:nucleotidyltransferase activity"/>
    <property type="evidence" value="ECO:0007669"/>
    <property type="project" value="UniProtKB-KW"/>
</dbReference>
<dbReference type="AlphaFoldDB" id="A0A939T9Y8"/>
<dbReference type="Gene3D" id="3.40.50.720">
    <property type="entry name" value="NAD(P)-binding Rossmann-like Domain"/>
    <property type="match status" value="1"/>
</dbReference>
<comment type="caution">
    <text evidence="2">The sequence shown here is derived from an EMBL/GenBank/DDBJ whole genome shotgun (WGS) entry which is preliminary data.</text>
</comment>
<dbReference type="GO" id="GO:0008641">
    <property type="term" value="F:ubiquitin-like modifier activating enzyme activity"/>
    <property type="evidence" value="ECO:0007669"/>
    <property type="project" value="InterPro"/>
</dbReference>
<dbReference type="PANTHER" id="PTHR43267:SF3">
    <property type="entry name" value="THIF PROTEIN"/>
    <property type="match status" value="1"/>
</dbReference>
<accession>A0A939T9Y8</accession>
<protein>
    <submittedName>
        <fullName evidence="2">ThiF family adenylyltransferase</fullName>
    </submittedName>
</protein>
<evidence type="ECO:0000259" key="1">
    <source>
        <dbReference type="Pfam" id="PF00899"/>
    </source>
</evidence>
<keyword evidence="3" id="KW-1185">Reference proteome</keyword>
<name>A0A939T9Y8_9ACTN</name>
<dbReference type="InterPro" id="IPR045886">
    <property type="entry name" value="ThiF/MoeB/HesA"/>
</dbReference>
<dbReference type="PANTHER" id="PTHR43267">
    <property type="entry name" value="TRNA THREONYLCARBAMOYLADENOSINE DEHYDRATASE"/>
    <property type="match status" value="1"/>
</dbReference>
<proteinExistence type="predicted"/>